<proteinExistence type="inferred from homology"/>
<reference evidence="14 15" key="1">
    <citation type="journal article" date="2019" name="Nat. Ecol. Evol.">
        <title>Megaphylogeny resolves global patterns of mushroom evolution.</title>
        <authorList>
            <person name="Varga T."/>
            <person name="Krizsan K."/>
            <person name="Foldi C."/>
            <person name="Dima B."/>
            <person name="Sanchez-Garcia M."/>
            <person name="Sanchez-Ramirez S."/>
            <person name="Szollosi G.J."/>
            <person name="Szarkandi J.G."/>
            <person name="Papp V."/>
            <person name="Albert L."/>
            <person name="Andreopoulos W."/>
            <person name="Angelini C."/>
            <person name="Antonin V."/>
            <person name="Barry K.W."/>
            <person name="Bougher N.L."/>
            <person name="Buchanan P."/>
            <person name="Buyck B."/>
            <person name="Bense V."/>
            <person name="Catcheside P."/>
            <person name="Chovatia M."/>
            <person name="Cooper J."/>
            <person name="Damon W."/>
            <person name="Desjardin D."/>
            <person name="Finy P."/>
            <person name="Geml J."/>
            <person name="Haridas S."/>
            <person name="Hughes K."/>
            <person name="Justo A."/>
            <person name="Karasinski D."/>
            <person name="Kautmanova I."/>
            <person name="Kiss B."/>
            <person name="Kocsube S."/>
            <person name="Kotiranta H."/>
            <person name="LaButti K.M."/>
            <person name="Lechner B.E."/>
            <person name="Liimatainen K."/>
            <person name="Lipzen A."/>
            <person name="Lukacs Z."/>
            <person name="Mihaltcheva S."/>
            <person name="Morgado L.N."/>
            <person name="Niskanen T."/>
            <person name="Noordeloos M.E."/>
            <person name="Ohm R.A."/>
            <person name="Ortiz-Santana B."/>
            <person name="Ovrebo C."/>
            <person name="Racz N."/>
            <person name="Riley R."/>
            <person name="Savchenko A."/>
            <person name="Shiryaev A."/>
            <person name="Soop K."/>
            <person name="Spirin V."/>
            <person name="Szebenyi C."/>
            <person name="Tomsovsky M."/>
            <person name="Tulloss R.E."/>
            <person name="Uehling J."/>
            <person name="Grigoriev I.V."/>
            <person name="Vagvolgyi C."/>
            <person name="Papp T."/>
            <person name="Martin F.M."/>
            <person name="Miettinen O."/>
            <person name="Hibbett D.S."/>
            <person name="Nagy L.G."/>
        </authorList>
    </citation>
    <scope>NUCLEOTIDE SEQUENCE [LARGE SCALE GENOMIC DNA]</scope>
    <source>
        <strain evidence="14 15">CBS 962.96</strain>
    </source>
</reference>
<comment type="function">
    <text evidence="12">Component of the cytochrome c oxidase, the last enzyme in the mitochondrial electron transport chain which drives oxidative phosphorylation.</text>
</comment>
<dbReference type="UniPathway" id="UPA00705"/>
<evidence type="ECO:0000256" key="2">
    <source>
        <dbReference type="ARBA" id="ARBA00004673"/>
    </source>
</evidence>
<accession>A0A4S8MIC6</accession>
<comment type="subcellular location">
    <subcellularLocation>
        <location evidence="1">Mitochondrion inner membrane</location>
        <topology evidence="1">Single-pass membrane protein</topology>
    </subcellularLocation>
</comment>
<keyword evidence="9 12" id="KW-0496">Mitochondrion</keyword>
<evidence type="ECO:0000313" key="14">
    <source>
        <dbReference type="EMBL" id="THV02467.1"/>
    </source>
</evidence>
<comment type="pathway">
    <text evidence="2 12">Energy metabolism; oxidative phosphorylation.</text>
</comment>
<evidence type="ECO:0000256" key="9">
    <source>
        <dbReference type="ARBA" id="ARBA00023128"/>
    </source>
</evidence>
<evidence type="ECO:0000256" key="4">
    <source>
        <dbReference type="ARBA" id="ARBA00016081"/>
    </source>
</evidence>
<dbReference type="CDD" id="cd22888">
    <property type="entry name" value="CcO_VIIa_fungal"/>
    <property type="match status" value="1"/>
</dbReference>
<dbReference type="PIRSF" id="PIRSF000283">
    <property type="entry name" value="COX9"/>
    <property type="match status" value="1"/>
</dbReference>
<dbReference type="PANTHER" id="PTHR28264:SF1">
    <property type="entry name" value="CYTOCHROME C OXIDASE SUBUNIT 6C"/>
    <property type="match status" value="1"/>
</dbReference>
<evidence type="ECO:0000256" key="11">
    <source>
        <dbReference type="ARBA" id="ARBA00031091"/>
    </source>
</evidence>
<sequence>MIAPIVGKLRKRFIVDLSCSLGLGTAAAYAYWYGSHLKAVERQENFYLKLEKEKLASSQ</sequence>
<evidence type="ECO:0000256" key="12">
    <source>
        <dbReference type="PIRNR" id="PIRNR000283"/>
    </source>
</evidence>
<dbReference type="GO" id="GO:0004129">
    <property type="term" value="F:cytochrome-c oxidase activity"/>
    <property type="evidence" value="ECO:0007669"/>
    <property type="project" value="TreeGrafter"/>
</dbReference>
<dbReference type="GO" id="GO:0005743">
    <property type="term" value="C:mitochondrial inner membrane"/>
    <property type="evidence" value="ECO:0007669"/>
    <property type="project" value="UniProtKB-SubCell"/>
</dbReference>
<organism evidence="14 15">
    <name type="scientific">Dendrothele bispora (strain CBS 962.96)</name>
    <dbReference type="NCBI Taxonomy" id="1314807"/>
    <lineage>
        <taxon>Eukaryota</taxon>
        <taxon>Fungi</taxon>
        <taxon>Dikarya</taxon>
        <taxon>Basidiomycota</taxon>
        <taxon>Agaricomycotina</taxon>
        <taxon>Agaricomycetes</taxon>
        <taxon>Agaricomycetidae</taxon>
        <taxon>Agaricales</taxon>
        <taxon>Agaricales incertae sedis</taxon>
        <taxon>Dendrothele</taxon>
    </lineage>
</organism>
<dbReference type="Proteomes" id="UP000297245">
    <property type="component" value="Unassembled WGS sequence"/>
</dbReference>
<dbReference type="EMBL" id="ML179076">
    <property type="protein sequence ID" value="THV02467.1"/>
    <property type="molecule type" value="Genomic_DNA"/>
</dbReference>
<keyword evidence="15" id="KW-1185">Reference proteome</keyword>
<evidence type="ECO:0000313" key="15">
    <source>
        <dbReference type="Proteomes" id="UP000297245"/>
    </source>
</evidence>
<gene>
    <name evidence="14" type="ORF">K435DRAFT_653220</name>
</gene>
<dbReference type="InterPro" id="IPR014368">
    <property type="entry name" value="Cyt_c_oxidase_su7a_fun"/>
</dbReference>
<comment type="similarity">
    <text evidence="3 12">Belongs to the fungal cytochrome c oxidase subunit 7a family.</text>
</comment>
<evidence type="ECO:0000256" key="10">
    <source>
        <dbReference type="ARBA" id="ARBA00023136"/>
    </source>
</evidence>
<evidence type="ECO:0000256" key="6">
    <source>
        <dbReference type="ARBA" id="ARBA00022792"/>
    </source>
</evidence>
<keyword evidence="7 13" id="KW-1133">Transmembrane helix</keyword>
<dbReference type="PANTHER" id="PTHR28264">
    <property type="entry name" value="CYTOCHROME C OXIDASE SUBUNIT 7A"/>
    <property type="match status" value="1"/>
</dbReference>
<evidence type="ECO:0000256" key="3">
    <source>
        <dbReference type="ARBA" id="ARBA00008862"/>
    </source>
</evidence>
<dbReference type="GO" id="GO:0016491">
    <property type="term" value="F:oxidoreductase activity"/>
    <property type="evidence" value="ECO:0007669"/>
    <property type="project" value="UniProtKB-KW"/>
</dbReference>
<name>A0A4S8MIC6_DENBC</name>
<protein>
    <recommendedName>
        <fullName evidence="4 12">Cytochrome c oxidase subunit 9, mitochondrial</fullName>
    </recommendedName>
    <alternativeName>
        <fullName evidence="11 12">Cytochrome c oxidase polypeptide VIIA</fullName>
    </alternativeName>
</protein>
<evidence type="ECO:0000256" key="13">
    <source>
        <dbReference type="SAM" id="Phobius"/>
    </source>
</evidence>
<keyword evidence="8 12" id="KW-0560">Oxidoreductase</keyword>
<evidence type="ECO:0000256" key="5">
    <source>
        <dbReference type="ARBA" id="ARBA00022692"/>
    </source>
</evidence>
<evidence type="ECO:0000256" key="8">
    <source>
        <dbReference type="ARBA" id="ARBA00023002"/>
    </source>
</evidence>
<feature type="transmembrane region" description="Helical" evidence="13">
    <location>
        <begin position="12"/>
        <end position="32"/>
    </location>
</feature>
<evidence type="ECO:0000256" key="7">
    <source>
        <dbReference type="ARBA" id="ARBA00022989"/>
    </source>
</evidence>
<dbReference type="OrthoDB" id="2317211at2759"/>
<keyword evidence="5 13" id="KW-0812">Transmembrane</keyword>
<keyword evidence="6 12" id="KW-0999">Mitochondrion inner membrane</keyword>
<keyword evidence="10 12" id="KW-0472">Membrane</keyword>
<evidence type="ECO:0000256" key="1">
    <source>
        <dbReference type="ARBA" id="ARBA00004434"/>
    </source>
</evidence>
<dbReference type="GO" id="GO:0006123">
    <property type="term" value="P:mitochondrial electron transport, cytochrome c to oxygen"/>
    <property type="evidence" value="ECO:0007669"/>
    <property type="project" value="InterPro"/>
</dbReference>
<dbReference type="AlphaFoldDB" id="A0A4S8MIC6"/>